<name>A0A9D4FDL2_DREPO</name>
<protein>
    <submittedName>
        <fullName evidence="1">Uncharacterized protein</fullName>
    </submittedName>
</protein>
<keyword evidence="2" id="KW-1185">Reference proteome</keyword>
<evidence type="ECO:0000313" key="2">
    <source>
        <dbReference type="Proteomes" id="UP000828390"/>
    </source>
</evidence>
<comment type="caution">
    <text evidence="1">The sequence shown here is derived from an EMBL/GenBank/DDBJ whole genome shotgun (WGS) entry which is preliminary data.</text>
</comment>
<proteinExistence type="predicted"/>
<gene>
    <name evidence="1" type="ORF">DPMN_149015</name>
</gene>
<sequence length="56" mass="5676">MLYSNGTALSAAYFGHGSSSILLVTCSVTVPKHLSCRVAISGVGNHNCGHQEDAGG</sequence>
<reference evidence="1" key="2">
    <citation type="submission" date="2020-11" db="EMBL/GenBank/DDBJ databases">
        <authorList>
            <person name="McCartney M.A."/>
            <person name="Auch B."/>
            <person name="Kono T."/>
            <person name="Mallez S."/>
            <person name="Becker A."/>
            <person name="Gohl D.M."/>
            <person name="Silverstein K.A.T."/>
            <person name="Koren S."/>
            <person name="Bechman K.B."/>
            <person name="Herman A."/>
            <person name="Abrahante J.E."/>
            <person name="Garbe J."/>
        </authorList>
    </citation>
    <scope>NUCLEOTIDE SEQUENCE</scope>
    <source>
        <strain evidence="1">Duluth1</strain>
        <tissue evidence="1">Whole animal</tissue>
    </source>
</reference>
<reference evidence="1" key="1">
    <citation type="journal article" date="2019" name="bioRxiv">
        <title>The Genome of the Zebra Mussel, Dreissena polymorpha: A Resource for Invasive Species Research.</title>
        <authorList>
            <person name="McCartney M.A."/>
            <person name="Auch B."/>
            <person name="Kono T."/>
            <person name="Mallez S."/>
            <person name="Zhang Y."/>
            <person name="Obille A."/>
            <person name="Becker A."/>
            <person name="Abrahante J.E."/>
            <person name="Garbe J."/>
            <person name="Badalamenti J.P."/>
            <person name="Herman A."/>
            <person name="Mangelson H."/>
            <person name="Liachko I."/>
            <person name="Sullivan S."/>
            <person name="Sone E.D."/>
            <person name="Koren S."/>
            <person name="Silverstein K.A.T."/>
            <person name="Beckman K.B."/>
            <person name="Gohl D.M."/>
        </authorList>
    </citation>
    <scope>NUCLEOTIDE SEQUENCE</scope>
    <source>
        <strain evidence="1">Duluth1</strain>
        <tissue evidence="1">Whole animal</tissue>
    </source>
</reference>
<dbReference type="EMBL" id="JAIWYP010000007">
    <property type="protein sequence ID" value="KAH3795463.1"/>
    <property type="molecule type" value="Genomic_DNA"/>
</dbReference>
<organism evidence="1 2">
    <name type="scientific">Dreissena polymorpha</name>
    <name type="common">Zebra mussel</name>
    <name type="synonym">Mytilus polymorpha</name>
    <dbReference type="NCBI Taxonomy" id="45954"/>
    <lineage>
        <taxon>Eukaryota</taxon>
        <taxon>Metazoa</taxon>
        <taxon>Spiralia</taxon>
        <taxon>Lophotrochozoa</taxon>
        <taxon>Mollusca</taxon>
        <taxon>Bivalvia</taxon>
        <taxon>Autobranchia</taxon>
        <taxon>Heteroconchia</taxon>
        <taxon>Euheterodonta</taxon>
        <taxon>Imparidentia</taxon>
        <taxon>Neoheterodontei</taxon>
        <taxon>Myida</taxon>
        <taxon>Dreissenoidea</taxon>
        <taxon>Dreissenidae</taxon>
        <taxon>Dreissena</taxon>
    </lineage>
</organism>
<accession>A0A9D4FDL2</accession>
<dbReference type="Proteomes" id="UP000828390">
    <property type="component" value="Unassembled WGS sequence"/>
</dbReference>
<evidence type="ECO:0000313" key="1">
    <source>
        <dbReference type="EMBL" id="KAH3795463.1"/>
    </source>
</evidence>
<dbReference type="AlphaFoldDB" id="A0A9D4FDL2"/>